<evidence type="ECO:0000313" key="6">
    <source>
        <dbReference type="EMBL" id="EOL43946.1"/>
    </source>
</evidence>
<reference evidence="6 7" key="1">
    <citation type="submission" date="2013-02" db="EMBL/GenBank/DDBJ databases">
        <title>The Genome Sequence of Enterococcus phoeniculicola BAA-412.</title>
        <authorList>
            <consortium name="The Broad Institute Genome Sequencing Platform"/>
            <consortium name="The Broad Institute Genome Sequencing Center for Infectious Disease"/>
            <person name="Earl A.M."/>
            <person name="Gilmore M.S."/>
            <person name="Lebreton F."/>
            <person name="Walker B."/>
            <person name="Young S.K."/>
            <person name="Zeng Q."/>
            <person name="Gargeya S."/>
            <person name="Fitzgerald M."/>
            <person name="Haas B."/>
            <person name="Abouelleil A."/>
            <person name="Alvarado L."/>
            <person name="Arachchi H.M."/>
            <person name="Berlin A.M."/>
            <person name="Chapman S.B."/>
            <person name="Dewar J."/>
            <person name="Goldberg J."/>
            <person name="Griggs A."/>
            <person name="Gujja S."/>
            <person name="Hansen M."/>
            <person name="Howarth C."/>
            <person name="Imamovic A."/>
            <person name="Larimer J."/>
            <person name="McCowan C."/>
            <person name="Murphy C."/>
            <person name="Neiman D."/>
            <person name="Pearson M."/>
            <person name="Priest M."/>
            <person name="Roberts A."/>
            <person name="Saif S."/>
            <person name="Shea T."/>
            <person name="Sisk P."/>
            <person name="Sykes S."/>
            <person name="Wortman J."/>
            <person name="Nusbaum C."/>
            <person name="Birren B."/>
        </authorList>
    </citation>
    <scope>NUCLEOTIDE SEQUENCE [LARGE SCALE GENOMIC DNA]</scope>
    <source>
        <strain evidence="6 7">ATCC BAA-412</strain>
    </source>
</reference>
<dbReference type="OrthoDB" id="9801978at2"/>
<evidence type="ECO:0000259" key="5">
    <source>
        <dbReference type="Pfam" id="PF08245"/>
    </source>
</evidence>
<evidence type="ECO:0000313" key="7">
    <source>
        <dbReference type="Proteomes" id="UP000013785"/>
    </source>
</evidence>
<dbReference type="RefSeq" id="WP_010768590.1">
    <property type="nucleotide sequence ID" value="NZ_ASWE01000002.1"/>
</dbReference>
<keyword evidence="2" id="KW-0547">Nucleotide-binding</keyword>
<evidence type="ECO:0000256" key="3">
    <source>
        <dbReference type="ARBA" id="ARBA00022840"/>
    </source>
</evidence>
<dbReference type="InterPro" id="IPR036565">
    <property type="entry name" value="Mur-like_cat_sf"/>
</dbReference>
<dbReference type="GO" id="GO:0016881">
    <property type="term" value="F:acid-amino acid ligase activity"/>
    <property type="evidence" value="ECO:0007669"/>
    <property type="project" value="InterPro"/>
</dbReference>
<dbReference type="SUPFAM" id="SSF53244">
    <property type="entry name" value="MurD-like peptide ligases, peptide-binding domain"/>
    <property type="match status" value="1"/>
</dbReference>
<dbReference type="GO" id="GO:0005524">
    <property type="term" value="F:ATP binding"/>
    <property type="evidence" value="ECO:0007669"/>
    <property type="project" value="UniProtKB-KW"/>
</dbReference>
<dbReference type="PATRIC" id="fig|1158610.3.peg.1922"/>
<evidence type="ECO:0000259" key="4">
    <source>
        <dbReference type="Pfam" id="PF02875"/>
    </source>
</evidence>
<dbReference type="InterPro" id="IPR004101">
    <property type="entry name" value="Mur_ligase_C"/>
</dbReference>
<dbReference type="Gene3D" id="3.40.1190.10">
    <property type="entry name" value="Mur-like, catalytic domain"/>
    <property type="match status" value="1"/>
</dbReference>
<dbReference type="Pfam" id="PF08245">
    <property type="entry name" value="Mur_ligase_M"/>
    <property type="match status" value="1"/>
</dbReference>
<name>R3W827_9ENTE</name>
<dbReference type="Proteomes" id="UP000013785">
    <property type="component" value="Unassembled WGS sequence"/>
</dbReference>
<feature type="domain" description="Mur ligase C-terminal" evidence="4">
    <location>
        <begin position="359"/>
        <end position="474"/>
    </location>
</feature>
<dbReference type="Gene3D" id="3.90.190.20">
    <property type="entry name" value="Mur ligase, C-terminal domain"/>
    <property type="match status" value="1"/>
</dbReference>
<keyword evidence="3" id="KW-0067">ATP-binding</keyword>
<dbReference type="AlphaFoldDB" id="R3W827"/>
<accession>R3W827</accession>
<proteinExistence type="predicted"/>
<dbReference type="eggNOG" id="COG0770">
    <property type="taxonomic scope" value="Bacteria"/>
</dbReference>
<dbReference type="InterPro" id="IPR013221">
    <property type="entry name" value="Mur_ligase_cen"/>
</dbReference>
<gene>
    <name evidence="6" type="ORF">UC3_01928</name>
</gene>
<dbReference type="EMBL" id="AJAT01000015">
    <property type="protein sequence ID" value="EOL43946.1"/>
    <property type="molecule type" value="Genomic_DNA"/>
</dbReference>
<keyword evidence="7" id="KW-1185">Reference proteome</keyword>
<evidence type="ECO:0008006" key="8">
    <source>
        <dbReference type="Google" id="ProtNLM"/>
    </source>
</evidence>
<dbReference type="InterPro" id="IPR036615">
    <property type="entry name" value="Mur_ligase_C_dom_sf"/>
</dbReference>
<sequence length="493" mass="55962">MNEVHHAAIASSFEELFDGYYFREKPTDQTRLTNVEYFSQHLRSLSDYSETIFVCITPEKRAYVNRRPVSWIDGNKQIKGIENRLGLIVTEHPIEDEKITTPQFIVKDSWVFLLQLTAYLRNQFTGPVVAITGSAGKTSTRLLISHLFREKKVLENRGNHNVRFAIPLYGSKLLSAPDLVNLEISLNALNSYDTGSMSNLVKPTIAIVTSIGEAHLSSLKNTETVALYKSKIFEGLDQTGVALINRDMGEKEFSILLEAAKKHTEIIYTYSLTNQQCDVYVRRMESHREYTEIDVQFFNQRVSYKMQTASEGMIANSLAALLTVWVIKGEIKSVLEKFEDFHSLPKILEKKELNLMDGKTITLIDDSHNASVPAMKNAIDYFHQLQPFYKGNAILVLGQIADLGDTGPSQHEKFRIIIEESTADFIFGYGKLFQPIFQTHEAKSSIQWFETLEELQKAITDKMNEDSLILLKGSVTGSDFYKLGEQLKKSVGR</sequence>
<protein>
    <recommendedName>
        <fullName evidence="8">Mur ligase central domain-containing protein</fullName>
    </recommendedName>
</protein>
<dbReference type="PANTHER" id="PTHR43024">
    <property type="entry name" value="UDP-N-ACETYLMURAMOYL-TRIPEPTIDE--D-ALANYL-D-ALANINE LIGASE"/>
    <property type="match status" value="1"/>
</dbReference>
<dbReference type="SUPFAM" id="SSF53623">
    <property type="entry name" value="MurD-like peptide ligases, catalytic domain"/>
    <property type="match status" value="1"/>
</dbReference>
<keyword evidence="1" id="KW-0436">Ligase</keyword>
<evidence type="ECO:0000256" key="2">
    <source>
        <dbReference type="ARBA" id="ARBA00022741"/>
    </source>
</evidence>
<comment type="caution">
    <text evidence="6">The sequence shown here is derived from an EMBL/GenBank/DDBJ whole genome shotgun (WGS) entry which is preliminary data.</text>
</comment>
<dbReference type="InterPro" id="IPR051046">
    <property type="entry name" value="MurCDEF_CellWall_CoF430Synth"/>
</dbReference>
<evidence type="ECO:0000256" key="1">
    <source>
        <dbReference type="ARBA" id="ARBA00022598"/>
    </source>
</evidence>
<dbReference type="PANTHER" id="PTHR43024:SF1">
    <property type="entry name" value="UDP-N-ACETYLMURAMOYL-TRIPEPTIDE--D-ALANYL-D-ALANINE LIGASE"/>
    <property type="match status" value="1"/>
</dbReference>
<organism evidence="6 7">
    <name type="scientific">Enterococcus phoeniculicola ATCC BAA-412</name>
    <dbReference type="NCBI Taxonomy" id="1158610"/>
    <lineage>
        <taxon>Bacteria</taxon>
        <taxon>Bacillati</taxon>
        <taxon>Bacillota</taxon>
        <taxon>Bacilli</taxon>
        <taxon>Lactobacillales</taxon>
        <taxon>Enterococcaceae</taxon>
        <taxon>Enterococcus</taxon>
    </lineage>
</organism>
<feature type="domain" description="Mur ligase central" evidence="5">
    <location>
        <begin position="131"/>
        <end position="323"/>
    </location>
</feature>
<dbReference type="HOGENOM" id="CLU_031507_3_0_9"/>
<dbReference type="STRING" id="154621.RV11_GL002593"/>
<dbReference type="Pfam" id="PF02875">
    <property type="entry name" value="Mur_ligase_C"/>
    <property type="match status" value="1"/>
</dbReference>